<feature type="transmembrane region" description="Helical" evidence="1">
    <location>
        <begin position="134"/>
        <end position="155"/>
    </location>
</feature>
<keyword evidence="1" id="KW-0812">Transmembrane</keyword>
<evidence type="ECO:0000313" key="3">
    <source>
        <dbReference type="Proteomes" id="UP001222325"/>
    </source>
</evidence>
<keyword evidence="1" id="KW-0472">Membrane</keyword>
<dbReference type="EMBL" id="JARJCN010000036">
    <property type="protein sequence ID" value="KAJ7084797.1"/>
    <property type="molecule type" value="Genomic_DNA"/>
</dbReference>
<proteinExistence type="predicted"/>
<keyword evidence="1" id="KW-1133">Transmembrane helix</keyword>
<gene>
    <name evidence="2" type="ORF">B0H15DRAFT_381505</name>
</gene>
<comment type="caution">
    <text evidence="2">The sequence shown here is derived from an EMBL/GenBank/DDBJ whole genome shotgun (WGS) entry which is preliminary data.</text>
</comment>
<protein>
    <submittedName>
        <fullName evidence="2">Uncharacterized protein</fullName>
    </submittedName>
</protein>
<dbReference type="AlphaFoldDB" id="A0AAD6U2K2"/>
<dbReference type="Proteomes" id="UP001222325">
    <property type="component" value="Unassembled WGS sequence"/>
</dbReference>
<evidence type="ECO:0000256" key="1">
    <source>
        <dbReference type="SAM" id="Phobius"/>
    </source>
</evidence>
<organism evidence="2 3">
    <name type="scientific">Mycena belliarum</name>
    <dbReference type="NCBI Taxonomy" id="1033014"/>
    <lineage>
        <taxon>Eukaryota</taxon>
        <taxon>Fungi</taxon>
        <taxon>Dikarya</taxon>
        <taxon>Basidiomycota</taxon>
        <taxon>Agaricomycotina</taxon>
        <taxon>Agaricomycetes</taxon>
        <taxon>Agaricomycetidae</taxon>
        <taxon>Agaricales</taxon>
        <taxon>Marasmiineae</taxon>
        <taxon>Mycenaceae</taxon>
        <taxon>Mycena</taxon>
    </lineage>
</organism>
<sequence>MRQIKQSQKPLVLYPVPRQAAQPSCKHAGSMGGGGIFAGAAMLLRVDRAQACGPAGQPCHDTGVPISVPGTTAGPCLRAQCVVRGARRSSNPAAGSHARYLSYLMPMHSVLYSTPEIAPTALRRIQADSCRSHYIILVSLFSVHLLGVTSPIRFVDYITEISSLRLSLTRKPGSWGMPIPVLLFIHPNRSQHTKSQ</sequence>
<reference evidence="2" key="1">
    <citation type="submission" date="2023-03" db="EMBL/GenBank/DDBJ databases">
        <title>Massive genome expansion in bonnet fungi (Mycena s.s.) driven by repeated elements and novel gene families across ecological guilds.</title>
        <authorList>
            <consortium name="Lawrence Berkeley National Laboratory"/>
            <person name="Harder C.B."/>
            <person name="Miyauchi S."/>
            <person name="Viragh M."/>
            <person name="Kuo A."/>
            <person name="Thoen E."/>
            <person name="Andreopoulos B."/>
            <person name="Lu D."/>
            <person name="Skrede I."/>
            <person name="Drula E."/>
            <person name="Henrissat B."/>
            <person name="Morin E."/>
            <person name="Kohler A."/>
            <person name="Barry K."/>
            <person name="LaButti K."/>
            <person name="Morin E."/>
            <person name="Salamov A."/>
            <person name="Lipzen A."/>
            <person name="Mereny Z."/>
            <person name="Hegedus B."/>
            <person name="Baldrian P."/>
            <person name="Stursova M."/>
            <person name="Weitz H."/>
            <person name="Taylor A."/>
            <person name="Grigoriev I.V."/>
            <person name="Nagy L.G."/>
            <person name="Martin F."/>
            <person name="Kauserud H."/>
        </authorList>
    </citation>
    <scope>NUCLEOTIDE SEQUENCE</scope>
    <source>
        <strain evidence="2">CBHHK173m</strain>
    </source>
</reference>
<accession>A0AAD6U2K2</accession>
<name>A0AAD6U2K2_9AGAR</name>
<evidence type="ECO:0000313" key="2">
    <source>
        <dbReference type="EMBL" id="KAJ7084797.1"/>
    </source>
</evidence>
<keyword evidence="3" id="KW-1185">Reference proteome</keyword>